<reference evidence="2 3" key="1">
    <citation type="submission" date="2023-11" db="EMBL/GenBank/DDBJ databases">
        <title>MicrobeMod: A computational toolkit for identifying prokaryotic methylation and restriction-modification with nanopore sequencing.</title>
        <authorList>
            <person name="Crits-Christoph A."/>
            <person name="Kang S.C."/>
            <person name="Lee H."/>
            <person name="Ostrov N."/>
        </authorList>
    </citation>
    <scope>NUCLEOTIDE SEQUENCE [LARGE SCALE GENOMIC DNA]</scope>
    <source>
        <strain evidence="2 3">ATCC BAA-2732</strain>
    </source>
</reference>
<evidence type="ECO:0000313" key="3">
    <source>
        <dbReference type="Proteomes" id="UP001272773"/>
    </source>
</evidence>
<accession>A0ABU4QCH2</accession>
<dbReference type="GeneID" id="88624318"/>
<feature type="transmembrane region" description="Helical" evidence="1">
    <location>
        <begin position="101"/>
        <end position="119"/>
    </location>
</feature>
<protein>
    <submittedName>
        <fullName evidence="2">Uncharacterized protein</fullName>
    </submittedName>
</protein>
<evidence type="ECO:0000313" key="2">
    <source>
        <dbReference type="EMBL" id="MDX6017129.1"/>
    </source>
</evidence>
<comment type="caution">
    <text evidence="2">The sequence shown here is derived from an EMBL/GenBank/DDBJ whole genome shotgun (WGS) entry which is preliminary data.</text>
</comment>
<keyword evidence="1" id="KW-1133">Transmembrane helix</keyword>
<keyword evidence="3" id="KW-1185">Reference proteome</keyword>
<organism evidence="2 3">
    <name type="scientific">Shewanella indica</name>
    <dbReference type="NCBI Taxonomy" id="768528"/>
    <lineage>
        <taxon>Bacteria</taxon>
        <taxon>Pseudomonadati</taxon>
        <taxon>Pseudomonadota</taxon>
        <taxon>Gammaproteobacteria</taxon>
        <taxon>Alteromonadales</taxon>
        <taxon>Shewanellaceae</taxon>
        <taxon>Shewanella</taxon>
    </lineage>
</organism>
<sequence>MAQAMDVMNHKVKVTMKNLTMIFLISLMLSGCTSLNEVKLDSTPTSNYIGKDIKITTTSDEIIEFKVESTTDSTLSGEGNSVKIDNIKKIEMKEFSVIKSISLTSGLYILGAAIIAVMVL</sequence>
<dbReference type="Proteomes" id="UP001272773">
    <property type="component" value="Unassembled WGS sequence"/>
</dbReference>
<keyword evidence="1" id="KW-0812">Transmembrane</keyword>
<name>A0ABU4QCH2_9GAMM</name>
<evidence type="ECO:0000256" key="1">
    <source>
        <dbReference type="SAM" id="Phobius"/>
    </source>
</evidence>
<keyword evidence="1" id="KW-0472">Membrane</keyword>
<gene>
    <name evidence="2" type="ORF">SIL79_12380</name>
</gene>
<proteinExistence type="predicted"/>
<dbReference type="RefSeq" id="WP_233962536.1">
    <property type="nucleotide sequence ID" value="NZ_JAWXXR010000001.1"/>
</dbReference>
<dbReference type="EMBL" id="JAWXXR010000001">
    <property type="protein sequence ID" value="MDX6017129.1"/>
    <property type="molecule type" value="Genomic_DNA"/>
</dbReference>